<dbReference type="PROSITE" id="PS01079">
    <property type="entry name" value="MOCF_BIOSYNTHESIS_2"/>
    <property type="match status" value="1"/>
</dbReference>
<dbReference type="Pfam" id="PF00994">
    <property type="entry name" value="MoCF_biosynth"/>
    <property type="match status" value="1"/>
</dbReference>
<keyword evidence="4 6" id="KW-0501">Molybdenum cofactor biosynthesis</keyword>
<dbReference type="NCBIfam" id="TIGR00177">
    <property type="entry name" value="molyb_syn"/>
    <property type="match status" value="1"/>
</dbReference>
<keyword evidence="6" id="KW-0808">Transferase</keyword>
<dbReference type="InterPro" id="IPR036688">
    <property type="entry name" value="MoeA_C_domain_IV_sf"/>
</dbReference>
<dbReference type="InterPro" id="IPR005110">
    <property type="entry name" value="MoeA_linker/N"/>
</dbReference>
<keyword evidence="6" id="KW-0460">Magnesium</keyword>
<organism evidence="8 9">
    <name type="scientific">Thalassotalea loyana</name>
    <dbReference type="NCBI Taxonomy" id="280483"/>
    <lineage>
        <taxon>Bacteria</taxon>
        <taxon>Pseudomonadati</taxon>
        <taxon>Pseudomonadota</taxon>
        <taxon>Gammaproteobacteria</taxon>
        <taxon>Alteromonadales</taxon>
        <taxon>Colwelliaceae</taxon>
        <taxon>Thalassotalea</taxon>
    </lineage>
</organism>
<dbReference type="InterPro" id="IPR001453">
    <property type="entry name" value="MoaB/Mog_dom"/>
</dbReference>
<accession>A0ABQ6HAU6</accession>
<dbReference type="PANTHER" id="PTHR10192:SF5">
    <property type="entry name" value="GEPHYRIN"/>
    <property type="match status" value="1"/>
</dbReference>
<dbReference type="Gene3D" id="2.40.340.10">
    <property type="entry name" value="MoeA, C-terminal, domain IV"/>
    <property type="match status" value="1"/>
</dbReference>
<dbReference type="InterPro" id="IPR008284">
    <property type="entry name" value="MoCF_biosynth_CS"/>
</dbReference>
<evidence type="ECO:0000256" key="1">
    <source>
        <dbReference type="ARBA" id="ARBA00002901"/>
    </source>
</evidence>
<dbReference type="SUPFAM" id="SSF63867">
    <property type="entry name" value="MoeA C-terminal domain-like"/>
    <property type="match status" value="1"/>
</dbReference>
<reference evidence="8 9" key="1">
    <citation type="submission" date="2023-03" db="EMBL/GenBank/DDBJ databases">
        <title>Thalassotalea loyana LMG 22536T draft genome sequence.</title>
        <authorList>
            <person name="Sawabe T."/>
        </authorList>
    </citation>
    <scope>NUCLEOTIDE SEQUENCE [LARGE SCALE GENOMIC DNA]</scope>
    <source>
        <strain evidence="8 9">LMG 22536</strain>
    </source>
</reference>
<dbReference type="Gene3D" id="3.40.980.10">
    <property type="entry name" value="MoaB/Mog-like domain"/>
    <property type="match status" value="1"/>
</dbReference>
<dbReference type="SUPFAM" id="SSF53218">
    <property type="entry name" value="Molybdenum cofactor biosynthesis proteins"/>
    <property type="match status" value="1"/>
</dbReference>
<dbReference type="InterPro" id="IPR038987">
    <property type="entry name" value="MoeA-like"/>
</dbReference>
<comment type="pathway">
    <text evidence="2 6">Cofactor biosynthesis; molybdopterin biosynthesis.</text>
</comment>
<dbReference type="EC" id="2.10.1.1" evidence="6"/>
<dbReference type="PANTHER" id="PTHR10192">
    <property type="entry name" value="MOLYBDOPTERIN BIOSYNTHESIS PROTEIN"/>
    <property type="match status" value="1"/>
</dbReference>
<name>A0ABQ6HAU6_9GAMM</name>
<comment type="cofactor">
    <cofactor evidence="6">
        <name>Mg(2+)</name>
        <dbReference type="ChEBI" id="CHEBI:18420"/>
    </cofactor>
</comment>
<protein>
    <recommendedName>
        <fullName evidence="6">Molybdopterin molybdenumtransferase</fullName>
        <ecNumber evidence="6">2.10.1.1</ecNumber>
    </recommendedName>
</protein>
<dbReference type="Gene3D" id="2.170.190.11">
    <property type="entry name" value="Molybdopterin biosynthesis moea protein, domain 3"/>
    <property type="match status" value="1"/>
</dbReference>
<dbReference type="InterPro" id="IPR036135">
    <property type="entry name" value="MoeA_linker/N_sf"/>
</dbReference>
<proteinExistence type="inferred from homology"/>
<evidence type="ECO:0000313" key="8">
    <source>
        <dbReference type="EMBL" id="GLX85241.1"/>
    </source>
</evidence>
<dbReference type="CDD" id="cd00887">
    <property type="entry name" value="MoeA"/>
    <property type="match status" value="1"/>
</dbReference>
<evidence type="ECO:0000256" key="5">
    <source>
        <dbReference type="ARBA" id="ARBA00047317"/>
    </source>
</evidence>
<dbReference type="Pfam" id="PF03453">
    <property type="entry name" value="MoeA_N"/>
    <property type="match status" value="1"/>
</dbReference>
<evidence type="ECO:0000256" key="6">
    <source>
        <dbReference type="RuleBase" id="RU365090"/>
    </source>
</evidence>
<gene>
    <name evidence="8" type="ORF">tloyanaT_14930</name>
</gene>
<dbReference type="Proteomes" id="UP001157134">
    <property type="component" value="Unassembled WGS sequence"/>
</dbReference>
<feature type="domain" description="MoaB/Mog" evidence="7">
    <location>
        <begin position="185"/>
        <end position="322"/>
    </location>
</feature>
<dbReference type="Gene3D" id="3.90.105.10">
    <property type="entry name" value="Molybdopterin biosynthesis moea protein, domain 2"/>
    <property type="match status" value="1"/>
</dbReference>
<evidence type="ECO:0000256" key="2">
    <source>
        <dbReference type="ARBA" id="ARBA00005046"/>
    </source>
</evidence>
<comment type="similarity">
    <text evidence="3 6">Belongs to the MoeA family.</text>
</comment>
<dbReference type="SMART" id="SM00852">
    <property type="entry name" value="MoCF_biosynth"/>
    <property type="match status" value="1"/>
</dbReference>
<dbReference type="RefSeq" id="WP_284297141.1">
    <property type="nucleotide sequence ID" value="NZ_BSSV01000002.1"/>
</dbReference>
<dbReference type="Pfam" id="PF03454">
    <property type="entry name" value="MoeA_C"/>
    <property type="match status" value="1"/>
</dbReference>
<evidence type="ECO:0000256" key="3">
    <source>
        <dbReference type="ARBA" id="ARBA00010763"/>
    </source>
</evidence>
<comment type="caution">
    <text evidence="8">The sequence shown here is derived from an EMBL/GenBank/DDBJ whole genome shotgun (WGS) entry which is preliminary data.</text>
</comment>
<evidence type="ECO:0000256" key="4">
    <source>
        <dbReference type="ARBA" id="ARBA00023150"/>
    </source>
</evidence>
<dbReference type="InterPro" id="IPR036425">
    <property type="entry name" value="MoaB/Mog-like_dom_sf"/>
</dbReference>
<dbReference type="InterPro" id="IPR005111">
    <property type="entry name" value="MoeA_C_domain_IV"/>
</dbReference>
<comment type="catalytic activity">
    <reaction evidence="5">
        <text>adenylyl-molybdopterin + molybdate = Mo-molybdopterin + AMP + H(+)</text>
        <dbReference type="Rhea" id="RHEA:35047"/>
        <dbReference type="ChEBI" id="CHEBI:15378"/>
        <dbReference type="ChEBI" id="CHEBI:36264"/>
        <dbReference type="ChEBI" id="CHEBI:62727"/>
        <dbReference type="ChEBI" id="CHEBI:71302"/>
        <dbReference type="ChEBI" id="CHEBI:456215"/>
        <dbReference type="EC" id="2.10.1.1"/>
    </reaction>
</comment>
<dbReference type="EMBL" id="BSSV01000002">
    <property type="protein sequence ID" value="GLX85241.1"/>
    <property type="molecule type" value="Genomic_DNA"/>
</dbReference>
<evidence type="ECO:0000259" key="7">
    <source>
        <dbReference type="SMART" id="SM00852"/>
    </source>
</evidence>
<dbReference type="SUPFAM" id="SSF63882">
    <property type="entry name" value="MoeA N-terminal region -like"/>
    <property type="match status" value="1"/>
</dbReference>
<evidence type="ECO:0000313" key="9">
    <source>
        <dbReference type="Proteomes" id="UP001157134"/>
    </source>
</evidence>
<sequence length="413" mass="44182">MSCDCFSEQQFLSVEQAINNIVDNIEAITEFEEVNLDQALNRVLFADQVSPVQVPPHDNSAMDGYAVNFDSLATSTTTKLIGKSMAGEPYFGTCGLGECVRIMTGAVIPDGCDTVIMQEHCQVEGDKVSFLKDVRKAQNVRFAGEDIDNAQTILHRGKRLNAIDIALLASVGIASVKVYRKIKVALIATGDELKAAGQPLSAGDIYESNGHFLKHMLAKINADVIDYGIIADDFDLIKQAFCDADEAADVVISSGGVSVGDADYTKMVLDDIGKIGFWKISMKPGKPLAFGLLPNSTFFGLPGNPVSAAVTFYQIAMQGITKIAGATPIKRMRLPAVTLTELRKAPGRTDFQRGNYHVDESGRVVVKTTGTQGSGVLSSIGRANCFIIMDKDQGGVSAGESVVIEPFDALLGD</sequence>
<dbReference type="NCBIfam" id="NF045515">
    <property type="entry name" value="Glp_gephyrin"/>
    <property type="match status" value="1"/>
</dbReference>
<comment type="function">
    <text evidence="1 6">Catalyzes the insertion of molybdate into adenylated molybdopterin with the concomitant release of AMP.</text>
</comment>
<keyword evidence="6" id="KW-0500">Molybdenum</keyword>
<keyword evidence="9" id="KW-1185">Reference proteome</keyword>
<keyword evidence="6" id="KW-0479">Metal-binding</keyword>